<dbReference type="Proteomes" id="UP000520814">
    <property type="component" value="Unassembled WGS sequence"/>
</dbReference>
<sequence length="109" mass="12055">MPPHNRIPLIMAHTRRYAFRGLPNLARDAGISRSALYRLVQEETCPTLDQVLRLVRALSKALGKPLDTDEVFCIGGSYPTASVCALCDCKGCRPDLAYSSPSRLPIYFS</sequence>
<evidence type="ECO:0000313" key="2">
    <source>
        <dbReference type="Proteomes" id="UP000520814"/>
    </source>
</evidence>
<proteinExistence type="predicted"/>
<reference evidence="1 2" key="1">
    <citation type="submission" date="2020-08" db="EMBL/GenBank/DDBJ databases">
        <title>Genomic Encyclopedia of Type Strains, Phase IV (KMG-IV): sequencing the most valuable type-strain genomes for metagenomic binning, comparative biology and taxonomic classification.</title>
        <authorList>
            <person name="Goeker M."/>
        </authorList>
    </citation>
    <scope>NUCLEOTIDE SEQUENCE [LARGE SCALE GENOMIC DNA]</scope>
    <source>
        <strain evidence="1 2">DSM 23562</strain>
    </source>
</reference>
<dbReference type="SUPFAM" id="SSF47413">
    <property type="entry name" value="lambda repressor-like DNA-binding domains"/>
    <property type="match status" value="1"/>
</dbReference>
<dbReference type="EMBL" id="JACHGW010000002">
    <property type="protein sequence ID" value="MBB6050732.1"/>
    <property type="molecule type" value="Genomic_DNA"/>
</dbReference>
<protein>
    <recommendedName>
        <fullName evidence="3">XRE family transcriptional regulator</fullName>
    </recommendedName>
</protein>
<dbReference type="GO" id="GO:0003677">
    <property type="term" value="F:DNA binding"/>
    <property type="evidence" value="ECO:0007669"/>
    <property type="project" value="InterPro"/>
</dbReference>
<dbReference type="InterPro" id="IPR014057">
    <property type="entry name" value="HI1420"/>
</dbReference>
<dbReference type="InterPro" id="IPR010982">
    <property type="entry name" value="Lambda_DNA-bd_dom_sf"/>
</dbReference>
<organism evidence="1 2">
    <name type="scientific">Armatimonas rosea</name>
    <dbReference type="NCBI Taxonomy" id="685828"/>
    <lineage>
        <taxon>Bacteria</taxon>
        <taxon>Bacillati</taxon>
        <taxon>Armatimonadota</taxon>
        <taxon>Armatimonadia</taxon>
        <taxon>Armatimonadales</taxon>
        <taxon>Armatimonadaceae</taxon>
        <taxon>Armatimonas</taxon>
    </lineage>
</organism>
<gene>
    <name evidence="1" type="ORF">HNQ39_002523</name>
</gene>
<dbReference type="AlphaFoldDB" id="A0A7W9W7L3"/>
<dbReference type="Pfam" id="PF21716">
    <property type="entry name" value="dnstrm_HI1420"/>
    <property type="match status" value="1"/>
</dbReference>
<evidence type="ECO:0000313" key="1">
    <source>
        <dbReference type="EMBL" id="MBB6050732.1"/>
    </source>
</evidence>
<comment type="caution">
    <text evidence="1">The sequence shown here is derived from an EMBL/GenBank/DDBJ whole genome shotgun (WGS) entry which is preliminary data.</text>
</comment>
<dbReference type="RefSeq" id="WP_184196230.1">
    <property type="nucleotide sequence ID" value="NZ_JACHGW010000002.1"/>
</dbReference>
<evidence type="ECO:0008006" key="3">
    <source>
        <dbReference type="Google" id="ProtNLM"/>
    </source>
</evidence>
<dbReference type="CDD" id="cd00093">
    <property type="entry name" value="HTH_XRE"/>
    <property type="match status" value="1"/>
</dbReference>
<dbReference type="InterPro" id="IPR001387">
    <property type="entry name" value="Cro/C1-type_HTH"/>
</dbReference>
<keyword evidence="2" id="KW-1185">Reference proteome</keyword>
<accession>A0A7W9W7L3</accession>
<name>A0A7W9W7L3_ARMRO</name>